<sequence length="671" mass="72339">MISRRGLAGLAGTAAVTLGAVFARQGQAQTTALADLADLETSPATNSPIHIPGQGWFESKTANGLADGVVQIEGPDGQYWTRMDFSGALKPAWFSQASDRDDDALAIQRALDHAARFGPFAIDLENKRHRCLTPLTIDPTRMALRGAGAVLDFSAIPEPVRHDPIFQLDDIALTQGWERTNGVLSTSNDAQARPLIHDLQLPEEGRYRLSLTVDAVTGDADFPNVKVSLSDRSTATPASITAIASGDHDLELWGPVPNAQLTIETNADIRISALQIAFHGQRECVLIASNEDSPQYGHKWMEGIEIVGPGLGTLRHGIRFETGAEARSSRLILRDVTVRNFHTGLMFSHRAYLINATGLRCACEKAGLHFLGGLRDAGELISLYASVIDGGEIAILNNDAEVALFGTAIDFVDQVFVGSGRLLLHGCHLEVNRPKASDKPLIDLGQGDVTLNGGSFTVTGADFDAGNQCQHIFLLRSRAATASMRDVTTYNLRSQSGALAGGLGRLDTALIRGRRPRHMAPIVQFDPQRNLLGTVPLDLRTSNGAAGTFNRFPTDVTTFKASPAYRHIWLFGVARPGAELGVFFRLRSETPGTILASVQAVKGDTRQVIGDIWPVPATTDWTRYLNNTANTHPASPGDGRMPEGFDEVALMLDLTEIEGTVEFADFFLSPV</sequence>
<accession>A0ABZ2V9G7</accession>
<proteinExistence type="predicted"/>
<gene>
    <name evidence="1" type="ORF">AABB29_00980</name>
</gene>
<organism evidence="1 2">
    <name type="scientific">Yoonia phaeophyticola</name>
    <dbReference type="NCBI Taxonomy" id="3137369"/>
    <lineage>
        <taxon>Bacteria</taxon>
        <taxon>Pseudomonadati</taxon>
        <taxon>Pseudomonadota</taxon>
        <taxon>Alphaproteobacteria</taxon>
        <taxon>Rhodobacterales</taxon>
        <taxon>Paracoccaceae</taxon>
        <taxon>Yoonia</taxon>
    </lineage>
</organism>
<dbReference type="RefSeq" id="WP_341367378.1">
    <property type="nucleotide sequence ID" value="NZ_CP150951.2"/>
</dbReference>
<dbReference type="Proteomes" id="UP001440612">
    <property type="component" value="Chromosome"/>
</dbReference>
<protein>
    <submittedName>
        <fullName evidence="1">Uncharacterized protein</fullName>
    </submittedName>
</protein>
<dbReference type="InterPro" id="IPR011050">
    <property type="entry name" value="Pectin_lyase_fold/virulence"/>
</dbReference>
<reference evidence="2" key="1">
    <citation type="submission" date="2024-04" db="EMBL/GenBank/DDBJ databases">
        <title>Phylogenomic analyses of a clade within the roseobacter group suggest taxonomic reassignments of species of the genera Aestuariivita, Citreicella, Loktanella, Nautella, Pelagibaca, Ruegeria, Thalassobius, Thiobacimonas and Tropicibacter, and the proposal o.</title>
        <authorList>
            <person name="Jeon C.O."/>
        </authorList>
    </citation>
    <scope>NUCLEOTIDE SEQUENCE [LARGE SCALE GENOMIC DNA]</scope>
    <source>
        <strain evidence="2">BS5-3</strain>
    </source>
</reference>
<dbReference type="SUPFAM" id="SSF51126">
    <property type="entry name" value="Pectin lyase-like"/>
    <property type="match status" value="1"/>
</dbReference>
<evidence type="ECO:0000313" key="1">
    <source>
        <dbReference type="EMBL" id="WZC49268.1"/>
    </source>
</evidence>
<dbReference type="EMBL" id="CP150951">
    <property type="protein sequence ID" value="WZC49268.1"/>
    <property type="molecule type" value="Genomic_DNA"/>
</dbReference>
<keyword evidence="2" id="KW-1185">Reference proteome</keyword>
<evidence type="ECO:0000313" key="2">
    <source>
        <dbReference type="Proteomes" id="UP001440612"/>
    </source>
</evidence>
<name>A0ABZ2V9G7_9RHOB</name>